<dbReference type="STRING" id="655827.E9ECV6"/>
<dbReference type="CDD" id="cd12193">
    <property type="entry name" value="bZIP_GCN4"/>
    <property type="match status" value="1"/>
</dbReference>
<feature type="compositionally biased region" description="Polar residues" evidence="2">
    <location>
        <begin position="263"/>
        <end position="275"/>
    </location>
</feature>
<feature type="compositionally biased region" description="Low complexity" evidence="2">
    <location>
        <begin position="315"/>
        <end position="326"/>
    </location>
</feature>
<name>E9ECV6_METAQ</name>
<keyword evidence="5" id="KW-1185">Reference proteome</keyword>
<evidence type="ECO:0000313" key="4">
    <source>
        <dbReference type="EMBL" id="EFY86250.1"/>
    </source>
</evidence>
<feature type="compositionally biased region" description="Low complexity" evidence="2">
    <location>
        <begin position="292"/>
        <end position="304"/>
    </location>
</feature>
<dbReference type="SUPFAM" id="SSF57959">
    <property type="entry name" value="Leucine zipper domain"/>
    <property type="match status" value="1"/>
</dbReference>
<dbReference type="SMART" id="SM00338">
    <property type="entry name" value="BRLZ"/>
    <property type="match status" value="1"/>
</dbReference>
<dbReference type="InParanoid" id="E9ECV6"/>
<feature type="region of interest" description="Disordered" evidence="2">
    <location>
        <begin position="255"/>
        <end position="279"/>
    </location>
</feature>
<gene>
    <name evidence="4" type="ORF">MAC_07704</name>
</gene>
<dbReference type="EMBL" id="GL698552">
    <property type="protein sequence ID" value="EFY86250.1"/>
    <property type="molecule type" value="Genomic_DNA"/>
</dbReference>
<dbReference type="OrthoDB" id="2257100at2759"/>
<dbReference type="InterPro" id="IPR046347">
    <property type="entry name" value="bZIP_sf"/>
</dbReference>
<dbReference type="InterPro" id="IPR004827">
    <property type="entry name" value="bZIP"/>
</dbReference>
<feature type="region of interest" description="Disordered" evidence="2">
    <location>
        <begin position="200"/>
        <end position="220"/>
    </location>
</feature>
<feature type="region of interest" description="Disordered" evidence="2">
    <location>
        <begin position="292"/>
        <end position="345"/>
    </location>
</feature>
<evidence type="ECO:0000256" key="2">
    <source>
        <dbReference type="SAM" id="MobiDB-lite"/>
    </source>
</evidence>
<dbReference type="HOGENOM" id="CLU_826621_0_0_1"/>
<feature type="domain" description="BZIP" evidence="3">
    <location>
        <begin position="345"/>
        <end position="408"/>
    </location>
</feature>
<keyword evidence="1" id="KW-0175">Coiled coil</keyword>
<reference evidence="4 5" key="1">
    <citation type="journal article" date="2011" name="PLoS Genet.">
        <title>Genome sequencing and comparative transcriptomics of the model entomopathogenic fungi Metarhizium anisopliae and M. acridum.</title>
        <authorList>
            <person name="Gao Q."/>
            <person name="Jin K."/>
            <person name="Ying S.H."/>
            <person name="Zhang Y."/>
            <person name="Xiao G."/>
            <person name="Shang Y."/>
            <person name="Duan Z."/>
            <person name="Hu X."/>
            <person name="Xie X.Q."/>
            <person name="Zhou G."/>
            <person name="Peng G."/>
            <person name="Luo Z."/>
            <person name="Huang W."/>
            <person name="Wang B."/>
            <person name="Fang W."/>
            <person name="Wang S."/>
            <person name="Zhong Y."/>
            <person name="Ma L.J."/>
            <person name="St Leger R.J."/>
            <person name="Zhao G.P."/>
            <person name="Pei Y."/>
            <person name="Feng M.G."/>
            <person name="Xia Y."/>
            <person name="Wang C."/>
        </authorList>
    </citation>
    <scope>NUCLEOTIDE SEQUENCE [LARGE SCALE GENOMIC DNA]</scope>
    <source>
        <strain evidence="4 5">CQMa 102</strain>
    </source>
</reference>
<accession>E9ECV6</accession>
<dbReference type="GO" id="GO:0003700">
    <property type="term" value="F:DNA-binding transcription factor activity"/>
    <property type="evidence" value="ECO:0007669"/>
    <property type="project" value="InterPro"/>
</dbReference>
<sequence length="408" mass="44443">MSTSPLTPLHPQVPSASSHFLPDLALSHFCPLHVARRRVSSVFPGKHQLEKPHRPPPLPGSRRGLLASWVSSGRSSERCPTLLGSHQAPWWSPTELDRHLNSGDHNISAAASTSCISNSPLWPLPLDDFLVLGPLQNQVPVSTSASTEELALGLGPLLQQTHHLDPPSSSSVTPALSSLDDPDMTYLSLFGSVGTEHGLDQNGKALPKHVGTSHNTEWTSGFANSTRIDATHRRHHSHNSNHDLFIQDGNSFLSHVLPHPHQSPLSLQNPPTSAVSHERTTANHVNHAFLNTSSSASTTAKPASGLHIPPRPKSHSSPASSSGTGSSKRKYSASPPEDLDPDSEEAQVAIKRKRNTMAARKYRQKRLDRISDLEMALGEVTNERDELKLQLARREAEVEALREMLSRK</sequence>
<evidence type="ECO:0000256" key="1">
    <source>
        <dbReference type="SAM" id="Coils"/>
    </source>
</evidence>
<dbReference type="AlphaFoldDB" id="E9ECV6"/>
<evidence type="ECO:0000259" key="3">
    <source>
        <dbReference type="PROSITE" id="PS50217"/>
    </source>
</evidence>
<proteinExistence type="predicted"/>
<organism evidence="5">
    <name type="scientific">Metarhizium acridum (strain CQMa 102)</name>
    <dbReference type="NCBI Taxonomy" id="655827"/>
    <lineage>
        <taxon>Eukaryota</taxon>
        <taxon>Fungi</taxon>
        <taxon>Dikarya</taxon>
        <taxon>Ascomycota</taxon>
        <taxon>Pezizomycotina</taxon>
        <taxon>Sordariomycetes</taxon>
        <taxon>Hypocreomycetidae</taxon>
        <taxon>Hypocreales</taxon>
        <taxon>Clavicipitaceae</taxon>
        <taxon>Metarhizium</taxon>
    </lineage>
</organism>
<feature type="coiled-coil region" evidence="1">
    <location>
        <begin position="370"/>
        <end position="404"/>
    </location>
</feature>
<dbReference type="Pfam" id="PF07716">
    <property type="entry name" value="bZIP_2"/>
    <property type="match status" value="1"/>
</dbReference>
<evidence type="ECO:0000313" key="5">
    <source>
        <dbReference type="Proteomes" id="UP000002499"/>
    </source>
</evidence>
<dbReference type="Proteomes" id="UP000002499">
    <property type="component" value="Unassembled WGS sequence"/>
</dbReference>
<dbReference type="PROSITE" id="PS50217">
    <property type="entry name" value="BZIP"/>
    <property type="match status" value="1"/>
</dbReference>
<dbReference type="Gene3D" id="1.20.5.170">
    <property type="match status" value="1"/>
</dbReference>
<protein>
    <submittedName>
        <fullName evidence="4">GAF domain nucleotide-binding protein</fullName>
    </submittedName>
</protein>
<dbReference type="eggNOG" id="ENOG502SG5D">
    <property type="taxonomic scope" value="Eukaryota"/>
</dbReference>
<dbReference type="PROSITE" id="PS00036">
    <property type="entry name" value="BZIP_BASIC"/>
    <property type="match status" value="1"/>
</dbReference>